<gene>
    <name evidence="2" type="ORF">GII30_16600</name>
</gene>
<protein>
    <submittedName>
        <fullName evidence="2">VOC family protein</fullName>
    </submittedName>
</protein>
<dbReference type="Gene3D" id="3.10.180.10">
    <property type="entry name" value="2,3-Dihydroxybiphenyl 1,2-Dioxygenase, domain 1"/>
    <property type="match status" value="1"/>
</dbReference>
<dbReference type="RefSeq" id="WP_005190616.1">
    <property type="nucleotide sequence ID" value="NZ_CP045804.1"/>
</dbReference>
<dbReference type="PANTHER" id="PTHR33990:SF1">
    <property type="entry name" value="PROTEIN YJDN"/>
    <property type="match status" value="1"/>
</dbReference>
<organism evidence="2">
    <name type="scientific">Gordonia amarae</name>
    <dbReference type="NCBI Taxonomy" id="36821"/>
    <lineage>
        <taxon>Bacteria</taxon>
        <taxon>Bacillati</taxon>
        <taxon>Actinomycetota</taxon>
        <taxon>Actinomycetes</taxon>
        <taxon>Mycobacteriales</taxon>
        <taxon>Gordoniaceae</taxon>
        <taxon>Gordonia</taxon>
    </lineage>
</organism>
<name>A0A857KMS2_9ACTN</name>
<dbReference type="CDD" id="cd06588">
    <property type="entry name" value="PhnB_like"/>
    <property type="match status" value="1"/>
</dbReference>
<dbReference type="PANTHER" id="PTHR33990">
    <property type="entry name" value="PROTEIN YJDN-RELATED"/>
    <property type="match status" value="1"/>
</dbReference>
<proteinExistence type="predicted"/>
<dbReference type="InterPro" id="IPR004360">
    <property type="entry name" value="Glyas_Fos-R_dOase_dom"/>
</dbReference>
<dbReference type="Pfam" id="PF00903">
    <property type="entry name" value="Glyoxalase"/>
    <property type="match status" value="1"/>
</dbReference>
<dbReference type="InterPro" id="IPR029068">
    <property type="entry name" value="Glyas_Bleomycin-R_OHBP_Dase"/>
</dbReference>
<evidence type="ECO:0000313" key="2">
    <source>
        <dbReference type="EMBL" id="QHN40546.1"/>
    </source>
</evidence>
<sequence length="136" mass="14691">MTHNLATYLALPGNTKEAMTHWQEVFGGELQLLTYAQTGFDMPAISQDAIAHSTLTTPGGTIAAGDAIPEEHSNPIRDTVYSLLYTTDTPDEARDLIAKLVAGGGDEGMPFAQAPWGGYYGQVFDRFGVMWAFSCE</sequence>
<accession>A0A857KMS2</accession>
<evidence type="ECO:0000259" key="1">
    <source>
        <dbReference type="Pfam" id="PF00903"/>
    </source>
</evidence>
<feature type="domain" description="Glyoxalase/fosfomycin resistance/dioxygenase" evidence="1">
    <location>
        <begin position="13"/>
        <end position="133"/>
    </location>
</feature>
<dbReference type="InterPro" id="IPR028973">
    <property type="entry name" value="PhnB-like"/>
</dbReference>
<dbReference type="EMBL" id="CP045810">
    <property type="protein sequence ID" value="QHN40546.1"/>
    <property type="molecule type" value="Genomic_DNA"/>
</dbReference>
<reference evidence="2" key="1">
    <citation type="journal article" date="2021" name="Nat. Microbiol.">
        <title>Cocultivation of an ultrasmall environmental parasitic bacterium with lytic ability against bacteria associated with wastewater foams.</title>
        <authorList>
            <person name="Batinovic S."/>
            <person name="Rose J.J.A."/>
            <person name="Ratcliffe J."/>
            <person name="Seviour R.J."/>
            <person name="Petrovski S."/>
        </authorList>
    </citation>
    <scope>NUCLEOTIDE SEQUENCE</scope>
    <source>
        <strain evidence="2">CON44</strain>
    </source>
</reference>
<dbReference type="SUPFAM" id="SSF54593">
    <property type="entry name" value="Glyoxalase/Bleomycin resistance protein/Dihydroxybiphenyl dioxygenase"/>
    <property type="match status" value="1"/>
</dbReference>
<dbReference type="AlphaFoldDB" id="A0A857KMS2"/>